<dbReference type="PANTHER" id="PTHR45444">
    <property type="entry name" value="XANTHINE DEHYDROGENASE"/>
    <property type="match status" value="1"/>
</dbReference>
<sequence>YDPTQDPIFPSELQLDTSYQTKSVCFKSPNVDWYRPGNLDEVCQLKRRYPDAIFTVGATSVGRYIRNSQNKTVVICLTNVQDLNIMKETDTCIETGATVTLASLYEFIEIQASKSEGMKKAGLESILDMLHQIGGQQLRNVA</sequence>
<evidence type="ECO:0000259" key="1">
    <source>
        <dbReference type="PROSITE" id="PS51387"/>
    </source>
</evidence>
<feature type="non-terminal residue" evidence="2">
    <location>
        <position position="142"/>
    </location>
</feature>
<dbReference type="Proteomes" id="UP000749559">
    <property type="component" value="Unassembled WGS sequence"/>
</dbReference>
<dbReference type="PANTHER" id="PTHR45444:SF3">
    <property type="entry name" value="XANTHINE DEHYDROGENASE"/>
    <property type="match status" value="1"/>
</dbReference>
<dbReference type="PROSITE" id="PS51387">
    <property type="entry name" value="FAD_PCMH"/>
    <property type="match status" value="1"/>
</dbReference>
<accession>A0A8S4PIE1</accession>
<dbReference type="Gene3D" id="3.30.465.10">
    <property type="match status" value="1"/>
</dbReference>
<dbReference type="InterPro" id="IPR016166">
    <property type="entry name" value="FAD-bd_PCMH"/>
</dbReference>
<comment type="caution">
    <text evidence="2">The sequence shown here is derived from an EMBL/GenBank/DDBJ whole genome shotgun (WGS) entry which is preliminary data.</text>
</comment>
<dbReference type="GO" id="GO:0005506">
    <property type="term" value="F:iron ion binding"/>
    <property type="evidence" value="ECO:0007669"/>
    <property type="project" value="InterPro"/>
</dbReference>
<name>A0A8S4PIE1_OWEFU</name>
<evidence type="ECO:0000313" key="3">
    <source>
        <dbReference type="Proteomes" id="UP000749559"/>
    </source>
</evidence>
<dbReference type="InterPro" id="IPR016208">
    <property type="entry name" value="Ald_Oxase/xanthine_DH-like"/>
</dbReference>
<dbReference type="InterPro" id="IPR036318">
    <property type="entry name" value="FAD-bd_PCMH-like_sf"/>
</dbReference>
<dbReference type="Gene3D" id="3.30.43.10">
    <property type="entry name" value="Uridine Diphospho-n-acetylenolpyruvylglucosamine Reductase, domain 2"/>
    <property type="match status" value="1"/>
</dbReference>
<dbReference type="InterPro" id="IPR002346">
    <property type="entry name" value="Mopterin_DH_FAD-bd"/>
</dbReference>
<gene>
    <name evidence="2" type="ORF">OFUS_LOCUS18370</name>
</gene>
<organism evidence="2 3">
    <name type="scientific">Owenia fusiformis</name>
    <name type="common">Polychaete worm</name>
    <dbReference type="NCBI Taxonomy" id="6347"/>
    <lineage>
        <taxon>Eukaryota</taxon>
        <taxon>Metazoa</taxon>
        <taxon>Spiralia</taxon>
        <taxon>Lophotrochozoa</taxon>
        <taxon>Annelida</taxon>
        <taxon>Polychaeta</taxon>
        <taxon>Sedentaria</taxon>
        <taxon>Canalipalpata</taxon>
        <taxon>Sabellida</taxon>
        <taxon>Oweniida</taxon>
        <taxon>Oweniidae</taxon>
        <taxon>Owenia</taxon>
    </lineage>
</organism>
<dbReference type="EMBL" id="CAIIXF020000009">
    <property type="protein sequence ID" value="CAH1793531.1"/>
    <property type="molecule type" value="Genomic_DNA"/>
</dbReference>
<keyword evidence="3" id="KW-1185">Reference proteome</keyword>
<feature type="domain" description="FAD-binding PCMH-type" evidence="1">
    <location>
        <begin position="26"/>
        <end position="142"/>
    </location>
</feature>
<dbReference type="InterPro" id="IPR016167">
    <property type="entry name" value="FAD-bd_PCMH_sub1"/>
</dbReference>
<protein>
    <recommendedName>
        <fullName evidence="1">FAD-binding PCMH-type domain-containing protein</fullName>
    </recommendedName>
</protein>
<dbReference type="Pfam" id="PF00941">
    <property type="entry name" value="FAD_binding_5"/>
    <property type="match status" value="1"/>
</dbReference>
<reference evidence="2" key="1">
    <citation type="submission" date="2022-03" db="EMBL/GenBank/DDBJ databases">
        <authorList>
            <person name="Martin C."/>
        </authorList>
    </citation>
    <scope>NUCLEOTIDE SEQUENCE</scope>
</reference>
<feature type="non-terminal residue" evidence="2">
    <location>
        <position position="1"/>
    </location>
</feature>
<evidence type="ECO:0000313" key="2">
    <source>
        <dbReference type="EMBL" id="CAH1793531.1"/>
    </source>
</evidence>
<dbReference type="GO" id="GO:0016491">
    <property type="term" value="F:oxidoreductase activity"/>
    <property type="evidence" value="ECO:0007669"/>
    <property type="project" value="InterPro"/>
</dbReference>
<proteinExistence type="predicted"/>
<dbReference type="SUPFAM" id="SSF56176">
    <property type="entry name" value="FAD-binding/transporter-associated domain-like"/>
    <property type="match status" value="1"/>
</dbReference>
<dbReference type="InterPro" id="IPR016169">
    <property type="entry name" value="FAD-bd_PCMH_sub2"/>
</dbReference>
<dbReference type="GO" id="GO:0071949">
    <property type="term" value="F:FAD binding"/>
    <property type="evidence" value="ECO:0007669"/>
    <property type="project" value="InterPro"/>
</dbReference>
<dbReference type="AlphaFoldDB" id="A0A8S4PIE1"/>